<accession>A0ABQ9WSG7</accession>
<evidence type="ECO:0000313" key="1">
    <source>
        <dbReference type="EMBL" id="KAK2942435.1"/>
    </source>
</evidence>
<dbReference type="Proteomes" id="UP001281761">
    <property type="component" value="Unassembled WGS sequence"/>
</dbReference>
<comment type="caution">
    <text evidence="1">The sequence shown here is derived from an EMBL/GenBank/DDBJ whole genome shotgun (WGS) entry which is preliminary data.</text>
</comment>
<dbReference type="EMBL" id="JARBJD010000409">
    <property type="protein sequence ID" value="KAK2942435.1"/>
    <property type="molecule type" value="Genomic_DNA"/>
</dbReference>
<keyword evidence="2" id="KW-1185">Reference proteome</keyword>
<gene>
    <name evidence="1" type="ORF">BLNAU_22668</name>
</gene>
<evidence type="ECO:0000313" key="2">
    <source>
        <dbReference type="Proteomes" id="UP001281761"/>
    </source>
</evidence>
<proteinExistence type="predicted"/>
<organism evidence="1 2">
    <name type="scientific">Blattamonas nauphoetae</name>
    <dbReference type="NCBI Taxonomy" id="2049346"/>
    <lineage>
        <taxon>Eukaryota</taxon>
        <taxon>Metamonada</taxon>
        <taxon>Preaxostyla</taxon>
        <taxon>Oxymonadida</taxon>
        <taxon>Blattamonas</taxon>
    </lineage>
</organism>
<protein>
    <submittedName>
        <fullName evidence="1">Uncharacterized protein</fullName>
    </submittedName>
</protein>
<sequence>MRDGDCVRMEVDMDSTPRTVQFFVNGESGECFVSGLPLSVRIAFTVSVVETFLRIDRIAQQERPTPITPEMTEIKCPFHQPTFRFLDVTIRLRYISLEFSDENNDSLAITEDFNDTLKTGLLDEKE</sequence>
<name>A0ABQ9WSG7_9EUKA</name>
<reference evidence="1 2" key="1">
    <citation type="journal article" date="2022" name="bioRxiv">
        <title>Genomics of Preaxostyla Flagellates Illuminates Evolutionary Transitions and the Path Towards Mitochondrial Loss.</title>
        <authorList>
            <person name="Novak L.V.F."/>
            <person name="Treitli S.C."/>
            <person name="Pyrih J."/>
            <person name="Halakuc P."/>
            <person name="Pipaliya S.V."/>
            <person name="Vacek V."/>
            <person name="Brzon O."/>
            <person name="Soukal P."/>
            <person name="Eme L."/>
            <person name="Dacks J.B."/>
            <person name="Karnkowska A."/>
            <person name="Elias M."/>
            <person name="Hampl V."/>
        </authorList>
    </citation>
    <scope>NUCLEOTIDE SEQUENCE [LARGE SCALE GENOMIC DNA]</scope>
    <source>
        <strain evidence="1">NAU3</strain>
        <tissue evidence="1">Gut</tissue>
    </source>
</reference>